<evidence type="ECO:0000313" key="3">
    <source>
        <dbReference type="Proteomes" id="UP000015241"/>
    </source>
</evidence>
<dbReference type="Proteomes" id="UP000015241">
    <property type="component" value="Unassembled WGS sequence"/>
</dbReference>
<protein>
    <submittedName>
        <fullName evidence="2">Uncharacterized protein</fullName>
    </submittedName>
</protein>
<dbReference type="EMBL" id="KE504187">
    <property type="protein sequence ID" value="EPS96584.1"/>
    <property type="molecule type" value="Genomic_DNA"/>
</dbReference>
<gene>
    <name evidence="2" type="ORF">FOMPIDRAFT_94335</name>
</gene>
<organism evidence="2 3">
    <name type="scientific">Fomitopsis schrenkii</name>
    <name type="common">Brown rot fungus</name>
    <dbReference type="NCBI Taxonomy" id="2126942"/>
    <lineage>
        <taxon>Eukaryota</taxon>
        <taxon>Fungi</taxon>
        <taxon>Dikarya</taxon>
        <taxon>Basidiomycota</taxon>
        <taxon>Agaricomycotina</taxon>
        <taxon>Agaricomycetes</taxon>
        <taxon>Polyporales</taxon>
        <taxon>Fomitopsis</taxon>
    </lineage>
</organism>
<dbReference type="InParanoid" id="S8FDN4"/>
<evidence type="ECO:0000313" key="2">
    <source>
        <dbReference type="EMBL" id="EPS96584.1"/>
    </source>
</evidence>
<dbReference type="HOGENOM" id="CLU_1057818_0_0_1"/>
<evidence type="ECO:0000256" key="1">
    <source>
        <dbReference type="SAM" id="MobiDB-lite"/>
    </source>
</evidence>
<sequence>MASDVDAVDAILRDIQSSKMTDSDVNHLRLHTARAVCDRLRLPITSTGRSGAIRADYLRALLLHKHTVTREWMHGKRKAAEVAGPDTAKRQKGPTPPPHLVLNASTCLKRRAEDDIPNDPRIIKQLCLDNGHILKLVRFKLTNGDRPQVTTSPPSSAITQAIPLSVAHRKNDTSTTLPPTSLPSTSDIREVDRVCGVATRARSKRKEVPLVDQTSILVKLFLGAKDLDAMLSTIHRLPPPGDLDVVSLARLLRIDGCLQVTPS</sequence>
<dbReference type="AlphaFoldDB" id="S8FDN4"/>
<reference evidence="2 3" key="1">
    <citation type="journal article" date="2012" name="Science">
        <title>The Paleozoic origin of enzymatic lignin decomposition reconstructed from 31 fungal genomes.</title>
        <authorList>
            <person name="Floudas D."/>
            <person name="Binder M."/>
            <person name="Riley R."/>
            <person name="Barry K."/>
            <person name="Blanchette R.A."/>
            <person name="Henrissat B."/>
            <person name="Martinez A.T."/>
            <person name="Otillar R."/>
            <person name="Spatafora J.W."/>
            <person name="Yadav J.S."/>
            <person name="Aerts A."/>
            <person name="Benoit I."/>
            <person name="Boyd A."/>
            <person name="Carlson A."/>
            <person name="Copeland A."/>
            <person name="Coutinho P.M."/>
            <person name="de Vries R.P."/>
            <person name="Ferreira P."/>
            <person name="Findley K."/>
            <person name="Foster B."/>
            <person name="Gaskell J."/>
            <person name="Glotzer D."/>
            <person name="Gorecki P."/>
            <person name="Heitman J."/>
            <person name="Hesse C."/>
            <person name="Hori C."/>
            <person name="Igarashi K."/>
            <person name="Jurgens J.A."/>
            <person name="Kallen N."/>
            <person name="Kersten P."/>
            <person name="Kohler A."/>
            <person name="Kuees U."/>
            <person name="Kumar T.K.A."/>
            <person name="Kuo A."/>
            <person name="LaButti K."/>
            <person name="Larrondo L.F."/>
            <person name="Lindquist E."/>
            <person name="Ling A."/>
            <person name="Lombard V."/>
            <person name="Lucas S."/>
            <person name="Lundell T."/>
            <person name="Martin R."/>
            <person name="McLaughlin D.J."/>
            <person name="Morgenstern I."/>
            <person name="Morin E."/>
            <person name="Murat C."/>
            <person name="Nagy L.G."/>
            <person name="Nolan M."/>
            <person name="Ohm R.A."/>
            <person name="Patyshakuliyeva A."/>
            <person name="Rokas A."/>
            <person name="Ruiz-Duenas F.J."/>
            <person name="Sabat G."/>
            <person name="Salamov A."/>
            <person name="Samejima M."/>
            <person name="Schmutz J."/>
            <person name="Slot J.C."/>
            <person name="St John F."/>
            <person name="Stenlid J."/>
            <person name="Sun H."/>
            <person name="Sun S."/>
            <person name="Syed K."/>
            <person name="Tsang A."/>
            <person name="Wiebenga A."/>
            <person name="Young D."/>
            <person name="Pisabarro A."/>
            <person name="Eastwood D.C."/>
            <person name="Martin F."/>
            <person name="Cullen D."/>
            <person name="Grigoriev I.V."/>
            <person name="Hibbett D.S."/>
        </authorList>
    </citation>
    <scope>NUCLEOTIDE SEQUENCE</scope>
    <source>
        <strain evidence="3">FP-58527</strain>
    </source>
</reference>
<feature type="region of interest" description="Disordered" evidence="1">
    <location>
        <begin position="82"/>
        <end position="102"/>
    </location>
</feature>
<proteinExistence type="predicted"/>
<name>S8FDN4_FOMSC</name>
<accession>S8FDN4</accession>
<keyword evidence="3" id="KW-1185">Reference proteome</keyword>